<protein>
    <submittedName>
        <fullName evidence="5">ABC transporter substrate-binding protein</fullName>
    </submittedName>
</protein>
<keyword evidence="6" id="KW-1185">Reference proteome</keyword>
<dbReference type="PROSITE" id="PS51257">
    <property type="entry name" value="PROKAR_LIPOPROTEIN"/>
    <property type="match status" value="1"/>
</dbReference>
<sequence length="344" mass="36647">MKKWSVLFTSLSLLAVLAACGGTASEGEGSSSNSASDKALSDAAGSSETAANETPYAEIVDDTGRTVVLDKKPEKVLPLLPNLLDLFYASGGSPIGKPTIPPHITLQHLPEEANSLPDVGHLGGNVEAIVALQPDLVIGGQPHHDSLVDTLSQSGIPVILLNLDNYEDSLAKADIFAKITGQQEIVSNKVADMQKRIEAVQAKMPSDKTKIAIVHINPRDVALELEDSIAGSTAKLLGLENVAAGSSPLKGRPDKTPYSIEKLVEDNPDKILLTTMGGEDVVQSRIRQDIENNPAWSSLDAVKQGEIYFLPQDLFLVHPGLHFADAVEYMASTLYPENFADGNQ</sequence>
<dbReference type="Pfam" id="PF01497">
    <property type="entry name" value="Peripla_BP_2"/>
    <property type="match status" value="1"/>
</dbReference>
<feature type="signal peptide" evidence="3">
    <location>
        <begin position="1"/>
        <end position="18"/>
    </location>
</feature>
<gene>
    <name evidence="5" type="ORF">HII30_17740</name>
</gene>
<evidence type="ECO:0000256" key="2">
    <source>
        <dbReference type="SAM" id="MobiDB-lite"/>
    </source>
</evidence>
<dbReference type="PANTHER" id="PTHR30535:SF34">
    <property type="entry name" value="MOLYBDATE-BINDING PROTEIN MOLA"/>
    <property type="match status" value="1"/>
</dbReference>
<evidence type="ECO:0000313" key="6">
    <source>
        <dbReference type="Proteomes" id="UP000565468"/>
    </source>
</evidence>
<evidence type="ECO:0000313" key="5">
    <source>
        <dbReference type="EMBL" id="NMO97610.1"/>
    </source>
</evidence>
<evidence type="ECO:0000256" key="3">
    <source>
        <dbReference type="SAM" id="SignalP"/>
    </source>
</evidence>
<keyword evidence="3" id="KW-0732">Signal</keyword>
<dbReference type="Proteomes" id="UP000565468">
    <property type="component" value="Unassembled WGS sequence"/>
</dbReference>
<dbReference type="GO" id="GO:0071281">
    <property type="term" value="P:cellular response to iron ion"/>
    <property type="evidence" value="ECO:0007669"/>
    <property type="project" value="TreeGrafter"/>
</dbReference>
<feature type="domain" description="Fe/B12 periplasmic-binding" evidence="4">
    <location>
        <begin position="75"/>
        <end position="338"/>
    </location>
</feature>
<dbReference type="EMBL" id="JABBPN010000020">
    <property type="protein sequence ID" value="NMO97610.1"/>
    <property type="molecule type" value="Genomic_DNA"/>
</dbReference>
<feature type="region of interest" description="Disordered" evidence="2">
    <location>
        <begin position="25"/>
        <end position="56"/>
    </location>
</feature>
<reference evidence="5 6" key="1">
    <citation type="submission" date="2020-04" db="EMBL/GenBank/DDBJ databases">
        <title>Paenibacillus algicola sp. nov., a novel marine bacterium producing alginate lyase.</title>
        <authorList>
            <person name="Huang H."/>
        </authorList>
    </citation>
    <scope>NUCLEOTIDE SEQUENCE [LARGE SCALE GENOMIC DNA]</scope>
    <source>
        <strain evidence="5 6">L7-75</strain>
    </source>
</reference>
<evidence type="ECO:0000256" key="1">
    <source>
        <dbReference type="ARBA" id="ARBA00008814"/>
    </source>
</evidence>
<dbReference type="InterPro" id="IPR002491">
    <property type="entry name" value="ABC_transptr_periplasmic_BD"/>
</dbReference>
<accession>A0A848MBT3</accession>
<evidence type="ECO:0000259" key="4">
    <source>
        <dbReference type="PROSITE" id="PS50983"/>
    </source>
</evidence>
<proteinExistence type="inferred from homology"/>
<dbReference type="Gene3D" id="3.40.50.1980">
    <property type="entry name" value="Nitrogenase molybdenum iron protein domain"/>
    <property type="match status" value="2"/>
</dbReference>
<dbReference type="RefSeq" id="WP_169506382.1">
    <property type="nucleotide sequence ID" value="NZ_JABBPN010000020.1"/>
</dbReference>
<organism evidence="5 6">
    <name type="scientific">Paenibacillus lemnae</name>
    <dbReference type="NCBI Taxonomy" id="1330551"/>
    <lineage>
        <taxon>Bacteria</taxon>
        <taxon>Bacillati</taxon>
        <taxon>Bacillota</taxon>
        <taxon>Bacilli</taxon>
        <taxon>Bacillales</taxon>
        <taxon>Paenibacillaceae</taxon>
        <taxon>Paenibacillus</taxon>
    </lineage>
</organism>
<dbReference type="PANTHER" id="PTHR30535">
    <property type="entry name" value="VITAMIN B12-BINDING PROTEIN"/>
    <property type="match status" value="1"/>
</dbReference>
<comment type="similarity">
    <text evidence="1">Belongs to the bacterial solute-binding protein 8 family.</text>
</comment>
<dbReference type="PROSITE" id="PS50983">
    <property type="entry name" value="FE_B12_PBP"/>
    <property type="match status" value="1"/>
</dbReference>
<feature type="chain" id="PRO_5038372306" evidence="3">
    <location>
        <begin position="19"/>
        <end position="344"/>
    </location>
</feature>
<dbReference type="AlphaFoldDB" id="A0A848MBT3"/>
<dbReference type="InterPro" id="IPR050902">
    <property type="entry name" value="ABC_Transporter_SBP"/>
</dbReference>
<dbReference type="SUPFAM" id="SSF53807">
    <property type="entry name" value="Helical backbone' metal receptor"/>
    <property type="match status" value="1"/>
</dbReference>
<name>A0A848MBT3_PAELE</name>
<feature type="compositionally biased region" description="Low complexity" evidence="2">
    <location>
        <begin position="25"/>
        <end position="47"/>
    </location>
</feature>
<comment type="caution">
    <text evidence="5">The sequence shown here is derived from an EMBL/GenBank/DDBJ whole genome shotgun (WGS) entry which is preliminary data.</text>
</comment>